<proteinExistence type="predicted"/>
<dbReference type="AntiFam" id="ANF00057">
    <property type="entry name" value="Translation of E. coli type CRISPR repeat"/>
</dbReference>
<name>A0A445MSV6_9BACT</name>
<dbReference type="AlphaFoldDB" id="A0A445MSV6"/>
<accession>A0A445MSV6</accession>
<evidence type="ECO:0000313" key="1">
    <source>
        <dbReference type="EMBL" id="SPD72525.1"/>
    </source>
</evidence>
<sequence length="55" mass="6072">MPKKAFKMFPTYVGMNRDNNYCFGAVGNVPHVRGDEPSFKDGGVYALGCSPRTWG</sequence>
<reference evidence="1" key="1">
    <citation type="submission" date="2018-01" db="EMBL/GenBank/DDBJ databases">
        <authorList>
            <person name="Regsiter A."/>
            <person name="William W."/>
        </authorList>
    </citation>
    <scope>NUCLEOTIDE SEQUENCE</scope>
    <source>
        <strain evidence="1">TRIP AH-1</strain>
    </source>
</reference>
<organism evidence="1">
    <name type="scientific">uncultured Desulfobacterium sp</name>
    <dbReference type="NCBI Taxonomy" id="201089"/>
    <lineage>
        <taxon>Bacteria</taxon>
        <taxon>Pseudomonadati</taxon>
        <taxon>Thermodesulfobacteriota</taxon>
        <taxon>Desulfobacteria</taxon>
        <taxon>Desulfobacterales</taxon>
        <taxon>Desulfobacteriaceae</taxon>
        <taxon>Desulfobacterium</taxon>
        <taxon>environmental samples</taxon>
    </lineage>
</organism>
<dbReference type="AntiFam" id="ANF00006">
    <property type="entry name" value="Translation of CRISPR region"/>
</dbReference>
<protein>
    <submittedName>
        <fullName evidence="1">Uncharacterized protein</fullName>
    </submittedName>
</protein>
<dbReference type="EMBL" id="OJIN01000046">
    <property type="protein sequence ID" value="SPD72525.1"/>
    <property type="molecule type" value="Genomic_DNA"/>
</dbReference>
<gene>
    <name evidence="1" type="ORF">PITCH_A140005</name>
</gene>